<name>A0A482JCS8_9CAUD</name>
<dbReference type="Proteomes" id="UP000294565">
    <property type="component" value="Segment"/>
</dbReference>
<reference evidence="1 2" key="1">
    <citation type="submission" date="2019-02" db="EMBL/GenBank/DDBJ databases">
        <authorList>
            <person name="Kanzanas C."/>
            <person name="Smith M.A."/>
            <person name="Zack K.M."/>
            <person name="Garlena R.A."/>
            <person name="Russell D.A."/>
            <person name="Pope W.H."/>
            <person name="Jacobs-Sera D."/>
            <person name="Hatfull G.F."/>
        </authorList>
    </citation>
    <scope>NUCLEOTIDE SEQUENCE [LARGE SCALE GENOMIC DNA]</scope>
</reference>
<dbReference type="KEGG" id="vg:63743116"/>
<sequence>MIPYLTLRDRLAMLRDDLRHPLTAISRVVTMRYCARYGLMLVPGLRHWYSHDELAARRQR</sequence>
<accession>A0A482JCS8</accession>
<protein>
    <submittedName>
        <fullName evidence="1">Uncharacterized protein</fullName>
    </submittedName>
</protein>
<evidence type="ECO:0000313" key="1">
    <source>
        <dbReference type="EMBL" id="QBP29781.1"/>
    </source>
</evidence>
<organism evidence="1 2">
    <name type="scientific">Mycobacterium phage Typha</name>
    <dbReference type="NCBI Taxonomy" id="2517971"/>
    <lineage>
        <taxon>Viruses</taxon>
        <taxon>Duplodnaviria</taxon>
        <taxon>Heunggongvirae</taxon>
        <taxon>Uroviricota</taxon>
        <taxon>Caudoviricetes</taxon>
        <taxon>Typhavirus</taxon>
        <taxon>Typhavirus typha</taxon>
    </lineage>
</organism>
<dbReference type="RefSeq" id="YP_010049793.1">
    <property type="nucleotide sequence ID" value="NC_054393.1"/>
</dbReference>
<keyword evidence="2" id="KW-1185">Reference proteome</keyword>
<proteinExistence type="predicted"/>
<dbReference type="EMBL" id="MK494099">
    <property type="protein sequence ID" value="QBP29781.1"/>
    <property type="molecule type" value="Genomic_DNA"/>
</dbReference>
<gene>
    <name evidence="1" type="primary">126</name>
    <name evidence="1" type="ORF">SEA_TYPHA_126</name>
</gene>
<dbReference type="GeneID" id="63743116"/>
<evidence type="ECO:0000313" key="2">
    <source>
        <dbReference type="Proteomes" id="UP000294565"/>
    </source>
</evidence>